<dbReference type="Gene3D" id="3.90.79.10">
    <property type="entry name" value="Nucleoside Triphosphate Pyrophosphohydrolase"/>
    <property type="match status" value="1"/>
</dbReference>
<dbReference type="InterPro" id="IPR000086">
    <property type="entry name" value="NUDIX_hydrolase_dom"/>
</dbReference>
<dbReference type="AlphaFoldDB" id="A0A9X4D2Y0"/>
<dbReference type="Pfam" id="PF00293">
    <property type="entry name" value="NUDIX"/>
    <property type="match status" value="1"/>
</dbReference>
<reference evidence="2" key="1">
    <citation type="submission" date="2022-07" db="EMBL/GenBank/DDBJ databases">
        <title>Multi-strain Analysis of Pseudomonas putida Reveals Metabolic and Genetic Diversity.</title>
        <authorList>
            <person name="Monk J.M."/>
        </authorList>
    </citation>
    <scope>NUCLEOTIDE SEQUENCE</scope>
    <source>
        <strain evidence="2">17514</strain>
        <strain evidence="3">17633</strain>
    </source>
</reference>
<dbReference type="GO" id="GO:0003824">
    <property type="term" value="F:catalytic activity"/>
    <property type="evidence" value="ECO:0007669"/>
    <property type="project" value="UniProtKB-ARBA"/>
</dbReference>
<dbReference type="Proteomes" id="UP001150678">
    <property type="component" value="Unassembled WGS sequence"/>
</dbReference>
<dbReference type="EMBL" id="JANIAM010000020">
    <property type="protein sequence ID" value="MDD2114419.1"/>
    <property type="molecule type" value="Genomic_DNA"/>
</dbReference>
<dbReference type="PROSITE" id="PS51462">
    <property type="entry name" value="NUDIX"/>
    <property type="match status" value="1"/>
</dbReference>
<proteinExistence type="predicted"/>
<dbReference type="InterPro" id="IPR015797">
    <property type="entry name" value="NUDIX_hydrolase-like_dom_sf"/>
</dbReference>
<dbReference type="RefSeq" id="WP_087534949.1">
    <property type="nucleotide sequence ID" value="NZ_JANIAM010000020.1"/>
</dbReference>
<dbReference type="SUPFAM" id="SSF55811">
    <property type="entry name" value="Nudix"/>
    <property type="match status" value="1"/>
</dbReference>
<evidence type="ECO:0000313" key="3">
    <source>
        <dbReference type="EMBL" id="MDD2114419.1"/>
    </source>
</evidence>
<organism evidence="2 4">
    <name type="scientific">Pseudomonas asiatica</name>
    <dbReference type="NCBI Taxonomy" id="2219225"/>
    <lineage>
        <taxon>Bacteria</taxon>
        <taxon>Pseudomonadati</taxon>
        <taxon>Pseudomonadota</taxon>
        <taxon>Gammaproteobacteria</taxon>
        <taxon>Pseudomonadales</taxon>
        <taxon>Pseudomonadaceae</taxon>
        <taxon>Pseudomonas</taxon>
    </lineage>
</organism>
<name>A0A9X4D2Y0_9PSED</name>
<evidence type="ECO:0000313" key="2">
    <source>
        <dbReference type="EMBL" id="MDD2108749.1"/>
    </source>
</evidence>
<sequence length="144" mass="15492">MSVAKHHPPRAKATIICSRNDKVLLVRRKGAKWKFPSGVLAPGEAPIVAAARELWKALALHCSGLKAVGTVEVGNVLHHIFATDLPDSCSVVLGRGIVACKWACWEDLSSTMLKPTAAALLSRDLQELVHHDGRPQSVSAFNTN</sequence>
<gene>
    <name evidence="2" type="ORF">NP533_21430</name>
    <name evidence="3" type="ORF">NP554_21795</name>
</gene>
<protein>
    <submittedName>
        <fullName evidence="2">NUDIX domain-containing protein</fullName>
    </submittedName>
</protein>
<feature type="domain" description="Nudix hydrolase" evidence="1">
    <location>
        <begin position="8"/>
        <end position="126"/>
    </location>
</feature>
<dbReference type="EMBL" id="JANIAN010000034">
    <property type="protein sequence ID" value="MDD2108749.1"/>
    <property type="molecule type" value="Genomic_DNA"/>
</dbReference>
<evidence type="ECO:0000313" key="4">
    <source>
        <dbReference type="Proteomes" id="UP001150678"/>
    </source>
</evidence>
<evidence type="ECO:0000259" key="1">
    <source>
        <dbReference type="PROSITE" id="PS51462"/>
    </source>
</evidence>
<accession>A0A9X4D2Y0</accession>
<comment type="caution">
    <text evidence="2">The sequence shown here is derived from an EMBL/GenBank/DDBJ whole genome shotgun (WGS) entry which is preliminary data.</text>
</comment>
<dbReference type="Proteomes" id="UP001150728">
    <property type="component" value="Unassembled WGS sequence"/>
</dbReference>